<accession>A0AAW2IPQ9</accession>
<feature type="compositionally biased region" description="Basic and acidic residues" evidence="1">
    <location>
        <begin position="23"/>
        <end position="40"/>
    </location>
</feature>
<feature type="compositionally biased region" description="Basic and acidic residues" evidence="1">
    <location>
        <begin position="1"/>
        <end position="12"/>
    </location>
</feature>
<evidence type="ECO:0000256" key="1">
    <source>
        <dbReference type="SAM" id="MobiDB-lite"/>
    </source>
</evidence>
<reference evidence="2" key="1">
    <citation type="submission" date="2020-06" db="EMBL/GenBank/DDBJ databases">
        <authorList>
            <person name="Li T."/>
            <person name="Hu X."/>
            <person name="Zhang T."/>
            <person name="Song X."/>
            <person name="Zhang H."/>
            <person name="Dai N."/>
            <person name="Sheng W."/>
            <person name="Hou X."/>
            <person name="Wei L."/>
        </authorList>
    </citation>
    <scope>NUCLEOTIDE SEQUENCE</scope>
    <source>
        <strain evidence="2">G02</strain>
        <tissue evidence="2">Leaf</tissue>
    </source>
</reference>
<reference evidence="2" key="2">
    <citation type="journal article" date="2024" name="Plant">
        <title>Genomic evolution and insights into agronomic trait innovations of Sesamum species.</title>
        <authorList>
            <person name="Miao H."/>
            <person name="Wang L."/>
            <person name="Qu L."/>
            <person name="Liu H."/>
            <person name="Sun Y."/>
            <person name="Le M."/>
            <person name="Wang Q."/>
            <person name="Wei S."/>
            <person name="Zheng Y."/>
            <person name="Lin W."/>
            <person name="Duan Y."/>
            <person name="Cao H."/>
            <person name="Xiong S."/>
            <person name="Wang X."/>
            <person name="Wei L."/>
            <person name="Li C."/>
            <person name="Ma Q."/>
            <person name="Ju M."/>
            <person name="Zhao R."/>
            <person name="Li G."/>
            <person name="Mu C."/>
            <person name="Tian Q."/>
            <person name="Mei H."/>
            <person name="Zhang T."/>
            <person name="Gao T."/>
            <person name="Zhang H."/>
        </authorList>
    </citation>
    <scope>NUCLEOTIDE SEQUENCE</scope>
    <source>
        <strain evidence="2">G02</strain>
    </source>
</reference>
<dbReference type="EMBL" id="JACGWJ010001203">
    <property type="protein sequence ID" value="KAL0283955.1"/>
    <property type="molecule type" value="Genomic_DNA"/>
</dbReference>
<organism evidence="2">
    <name type="scientific">Sesamum radiatum</name>
    <name type="common">Black benniseed</name>
    <dbReference type="NCBI Taxonomy" id="300843"/>
    <lineage>
        <taxon>Eukaryota</taxon>
        <taxon>Viridiplantae</taxon>
        <taxon>Streptophyta</taxon>
        <taxon>Embryophyta</taxon>
        <taxon>Tracheophyta</taxon>
        <taxon>Spermatophyta</taxon>
        <taxon>Magnoliopsida</taxon>
        <taxon>eudicotyledons</taxon>
        <taxon>Gunneridae</taxon>
        <taxon>Pentapetalae</taxon>
        <taxon>asterids</taxon>
        <taxon>lamiids</taxon>
        <taxon>Lamiales</taxon>
        <taxon>Pedaliaceae</taxon>
        <taxon>Sesamum</taxon>
    </lineage>
</organism>
<protein>
    <submittedName>
        <fullName evidence="2">Uncharacterized protein</fullName>
    </submittedName>
</protein>
<dbReference type="AlphaFoldDB" id="A0AAW2IPQ9"/>
<sequence length="87" mass="9969">MSNSKSKEENVDTSHIMGKHVKAHDEAEVSIKQHYTEKDKSAKDLQISSDGLIYVDQLKDFIEGTIRSRIEGSWKSFLTYSKLYTTD</sequence>
<comment type="caution">
    <text evidence="2">The sequence shown here is derived from an EMBL/GenBank/DDBJ whole genome shotgun (WGS) entry which is preliminary data.</text>
</comment>
<gene>
    <name evidence="2" type="ORF">Sradi_7212500</name>
</gene>
<evidence type="ECO:0000313" key="2">
    <source>
        <dbReference type="EMBL" id="KAL0283955.1"/>
    </source>
</evidence>
<name>A0AAW2IPQ9_SESRA</name>
<feature type="region of interest" description="Disordered" evidence="1">
    <location>
        <begin position="1"/>
        <end position="40"/>
    </location>
</feature>
<proteinExistence type="predicted"/>